<dbReference type="InterPro" id="IPR036770">
    <property type="entry name" value="Ankyrin_rpt-contain_sf"/>
</dbReference>
<dbReference type="GO" id="GO:0051017">
    <property type="term" value="P:actin filament bundle assembly"/>
    <property type="evidence" value="ECO:0007669"/>
    <property type="project" value="TreeGrafter"/>
</dbReference>
<dbReference type="GO" id="GO:0051015">
    <property type="term" value="F:actin filament binding"/>
    <property type="evidence" value="ECO:0007669"/>
    <property type="project" value="TreeGrafter"/>
</dbReference>
<keyword evidence="2" id="KW-0040">ANK repeat</keyword>
<dbReference type="SUPFAM" id="SSF48403">
    <property type="entry name" value="Ankyrin repeat"/>
    <property type="match status" value="1"/>
</dbReference>
<dbReference type="GO" id="GO:0005737">
    <property type="term" value="C:cytoplasm"/>
    <property type="evidence" value="ECO:0007669"/>
    <property type="project" value="TreeGrafter"/>
</dbReference>
<dbReference type="Pfam" id="PF12796">
    <property type="entry name" value="Ank_2"/>
    <property type="match status" value="2"/>
</dbReference>
<evidence type="ECO:0000256" key="2">
    <source>
        <dbReference type="ARBA" id="ARBA00023043"/>
    </source>
</evidence>
<dbReference type="Gene3D" id="1.25.40.20">
    <property type="entry name" value="Ankyrin repeat-containing domain"/>
    <property type="match status" value="2"/>
</dbReference>
<dbReference type="PANTHER" id="PTHR24153">
    <property type="entry name" value="ESPIN"/>
    <property type="match status" value="1"/>
</dbReference>
<dbReference type="AlphaFoldDB" id="A0A7S4SCT3"/>
<reference evidence="3" key="1">
    <citation type="submission" date="2021-01" db="EMBL/GenBank/DDBJ databases">
        <authorList>
            <person name="Corre E."/>
            <person name="Pelletier E."/>
            <person name="Niang G."/>
            <person name="Scheremetjew M."/>
            <person name="Finn R."/>
            <person name="Kale V."/>
            <person name="Holt S."/>
            <person name="Cochrane G."/>
            <person name="Meng A."/>
            <person name="Brown T."/>
            <person name="Cohen L."/>
        </authorList>
    </citation>
    <scope>NUCLEOTIDE SEQUENCE</scope>
    <source>
        <strain evidence="3">GSO104</strain>
    </source>
</reference>
<dbReference type="SMART" id="SM00248">
    <property type="entry name" value="ANK"/>
    <property type="match status" value="6"/>
</dbReference>
<protein>
    <submittedName>
        <fullName evidence="3">Uncharacterized protein</fullName>
    </submittedName>
</protein>
<dbReference type="InterPro" id="IPR052420">
    <property type="entry name" value="Espin/Espin-like"/>
</dbReference>
<name>A0A7S4SCT3_9STRA</name>
<dbReference type="EMBL" id="HBNS01042515">
    <property type="protein sequence ID" value="CAE4641600.1"/>
    <property type="molecule type" value="Transcribed_RNA"/>
</dbReference>
<sequence length="402" mass="45266">MVFFFYTAHKTKINASHIFLGYCLMSLASPLLPGQQLEIGMPGPKLHSLLNLDPDLEEDRRRFDDEAFIEEIKQKPHAAKARYTFNSHDESYLPLHMVIMLGASTDVVELLLNIYPISIAATDCNGNTPLHTACEFQASLEVTSLLLEKFPGAAMEKDFQNNTPLNIACRYRPTLEMISLLINVCPDAIREKSEDGLTPLHSACSYQASFEVVSLLLQSWPAGVKEKDNIGMTPLHNSCEFEAPVEVVSLLMEKYPAASREKDRYGRTPLQSACWHNAPEGVLKRLLEECPSAVKTNDLLMGSLQEYDFENEEARKLVSSVCCIMCDEMSKEAAVEIMTYFIKVNWWGGVCIFLSVHPNVLNVLGINDKYSPYLLSRVKHPWKLLTIWQLISNKQDLLATST</sequence>
<evidence type="ECO:0000256" key="1">
    <source>
        <dbReference type="ARBA" id="ARBA00022737"/>
    </source>
</evidence>
<dbReference type="InterPro" id="IPR002110">
    <property type="entry name" value="Ankyrin_rpt"/>
</dbReference>
<keyword evidence="1" id="KW-0677">Repeat</keyword>
<evidence type="ECO:0000313" key="3">
    <source>
        <dbReference type="EMBL" id="CAE4641600.1"/>
    </source>
</evidence>
<proteinExistence type="predicted"/>
<gene>
    <name evidence="3" type="ORF">DBRI00130_LOCUS33055</name>
</gene>
<organism evidence="3">
    <name type="scientific">Ditylum brightwellii</name>
    <dbReference type="NCBI Taxonomy" id="49249"/>
    <lineage>
        <taxon>Eukaryota</taxon>
        <taxon>Sar</taxon>
        <taxon>Stramenopiles</taxon>
        <taxon>Ochrophyta</taxon>
        <taxon>Bacillariophyta</taxon>
        <taxon>Mediophyceae</taxon>
        <taxon>Lithodesmiophycidae</taxon>
        <taxon>Lithodesmiales</taxon>
        <taxon>Lithodesmiaceae</taxon>
        <taxon>Ditylum</taxon>
    </lineage>
</organism>
<dbReference type="PANTHER" id="PTHR24153:SF8">
    <property type="entry name" value="FORKED, ISOFORM F"/>
    <property type="match status" value="1"/>
</dbReference>
<accession>A0A7S4SCT3</accession>